<dbReference type="Gene3D" id="1.10.390.10">
    <property type="entry name" value="Neutral Protease Domain 2"/>
    <property type="match status" value="1"/>
</dbReference>
<keyword evidence="3" id="KW-0031">Aminopeptidase</keyword>
<organism evidence="3 4">
    <name type="scientific">Pseudobowmanella zhangzhouensis</name>
    <dbReference type="NCBI Taxonomy" id="1537679"/>
    <lineage>
        <taxon>Bacteria</taxon>
        <taxon>Pseudomonadati</taxon>
        <taxon>Pseudomonadota</taxon>
        <taxon>Gammaproteobacteria</taxon>
        <taxon>Alteromonadales</taxon>
        <taxon>Alteromonadaceae</taxon>
    </lineage>
</organism>
<keyword evidence="1" id="KW-0732">Signal</keyword>
<feature type="signal peptide" evidence="1">
    <location>
        <begin position="1"/>
        <end position="21"/>
    </location>
</feature>
<dbReference type="InterPro" id="IPR034015">
    <property type="entry name" value="M1_LTA4H"/>
</dbReference>
<proteinExistence type="predicted"/>
<comment type="caution">
    <text evidence="3">The sequence shown here is derived from an EMBL/GenBank/DDBJ whole genome shotgun (WGS) entry which is preliminary data.</text>
</comment>
<sequence>MLPRLCALLSIGLMLLQSAYASPLRSPGPFSERVHQTQIDATLDTDTHRVNAQMTLVWTNTSVQTLTNMPFHLYLNAFAHTQTTFIQESNGGQLRNDAREGDDQDNFGYVLVTALSDASGNDLMPNWKMDDDIADLTLPAPLAPGESVTLNFSFVSQLPKVYARSGHNGDTFNFVAQWFPKPGVFFNGQWNNHRYHANSEYFADFGNYDVRLTAPSEFVVGATGVLVEKTEQDGNTTHHYMAEDVHDFVWVADSKFGEASTEYEGITIRLLYQPPLDEESVQNQLDAAAATFRWFHEHVGYYPHSTMTLVQPPEDADGASGMEYPTLVTTITNLDKSPFQEMAAMVTIHEVGHNYWQGIMASNEFEESWLDEGINSYTEGRIMAESFGQPYAFHIGPLNVSMPYGHHLATMGARVTDPVNTPSWEYATTGAYGLNSYSKPATILATAERIWGVEKMDRVLKGYYQAFAFKHPTTQDFLSVAATVDEDMAKFLDNALNTLQTIDLRAYRMSSDKADSRGGFDLTSDPANPTFTAPEETDSWQHSVTLLREGELMVPGVNVNLVYADGHVETRYWQMTPDKAWEKWQWRTDSELVEVLVDPQFSVLLDGNFANNNKITGENSKQAWRWVQSMFISMQSAVSLLLAW</sequence>
<evidence type="ECO:0000256" key="1">
    <source>
        <dbReference type="SAM" id="SignalP"/>
    </source>
</evidence>
<evidence type="ECO:0000313" key="3">
    <source>
        <dbReference type="EMBL" id="MFC6440343.1"/>
    </source>
</evidence>
<dbReference type="InterPro" id="IPR027268">
    <property type="entry name" value="Peptidase_M4/M1_CTD_sf"/>
</dbReference>
<dbReference type="GO" id="GO:0004177">
    <property type="term" value="F:aminopeptidase activity"/>
    <property type="evidence" value="ECO:0007669"/>
    <property type="project" value="UniProtKB-KW"/>
</dbReference>
<dbReference type="EC" id="3.4.11.-" evidence="3"/>
<evidence type="ECO:0000259" key="2">
    <source>
        <dbReference type="Pfam" id="PF01433"/>
    </source>
</evidence>
<keyword evidence="4" id="KW-1185">Reference proteome</keyword>
<keyword evidence="3" id="KW-0378">Hydrolase</keyword>
<dbReference type="PANTHER" id="PTHR45726">
    <property type="entry name" value="LEUKOTRIENE A-4 HYDROLASE"/>
    <property type="match status" value="1"/>
</dbReference>
<dbReference type="Proteomes" id="UP001596364">
    <property type="component" value="Unassembled WGS sequence"/>
</dbReference>
<protein>
    <submittedName>
        <fullName evidence="3">M1 family metallopeptidase</fullName>
        <ecNumber evidence="3">3.4.11.-</ecNumber>
    </submittedName>
</protein>
<feature type="chain" id="PRO_5046439563" evidence="1">
    <location>
        <begin position="22"/>
        <end position="644"/>
    </location>
</feature>
<dbReference type="Pfam" id="PF01433">
    <property type="entry name" value="Peptidase_M1"/>
    <property type="match status" value="1"/>
</dbReference>
<feature type="domain" description="Peptidase M1 membrane alanine aminopeptidase" evidence="2">
    <location>
        <begin position="285"/>
        <end position="492"/>
    </location>
</feature>
<gene>
    <name evidence="3" type="ORF">ACFP85_09310</name>
</gene>
<reference evidence="4" key="1">
    <citation type="journal article" date="2019" name="Int. J. Syst. Evol. Microbiol.">
        <title>The Global Catalogue of Microorganisms (GCM) 10K type strain sequencing project: providing services to taxonomists for standard genome sequencing and annotation.</title>
        <authorList>
            <consortium name="The Broad Institute Genomics Platform"/>
            <consortium name="The Broad Institute Genome Sequencing Center for Infectious Disease"/>
            <person name="Wu L."/>
            <person name="Ma J."/>
        </authorList>
    </citation>
    <scope>NUCLEOTIDE SEQUENCE [LARGE SCALE GENOMIC DNA]</scope>
    <source>
        <strain evidence="4">CGMCC 1.16031</strain>
    </source>
</reference>
<dbReference type="CDD" id="cd09604">
    <property type="entry name" value="M1_APN_like"/>
    <property type="match status" value="1"/>
</dbReference>
<keyword evidence="3" id="KW-0645">Protease</keyword>
<dbReference type="InterPro" id="IPR014782">
    <property type="entry name" value="Peptidase_M1_dom"/>
</dbReference>
<evidence type="ECO:0000313" key="4">
    <source>
        <dbReference type="Proteomes" id="UP001596364"/>
    </source>
</evidence>
<dbReference type="EMBL" id="JBHSUS010000001">
    <property type="protein sequence ID" value="MFC6440343.1"/>
    <property type="molecule type" value="Genomic_DNA"/>
</dbReference>
<accession>A0ABW1XM58</accession>
<dbReference type="SUPFAM" id="SSF55486">
    <property type="entry name" value="Metalloproteases ('zincins'), catalytic domain"/>
    <property type="match status" value="1"/>
</dbReference>
<dbReference type="PANTHER" id="PTHR45726:SF3">
    <property type="entry name" value="LEUKOTRIENE A-4 HYDROLASE"/>
    <property type="match status" value="1"/>
</dbReference>
<name>A0ABW1XM58_9ALTE</name>
<dbReference type="RefSeq" id="WP_131258141.1">
    <property type="nucleotide sequence ID" value="NZ_JBHSUS010000001.1"/>
</dbReference>